<proteinExistence type="inferred from homology"/>
<evidence type="ECO:0000256" key="3">
    <source>
        <dbReference type="ARBA" id="ARBA00022475"/>
    </source>
</evidence>
<accession>A0A9X5GSX5</accession>
<dbReference type="InterPro" id="IPR035906">
    <property type="entry name" value="MetI-like_sf"/>
</dbReference>
<dbReference type="GO" id="GO:0055085">
    <property type="term" value="P:transmembrane transport"/>
    <property type="evidence" value="ECO:0007669"/>
    <property type="project" value="InterPro"/>
</dbReference>
<dbReference type="SUPFAM" id="SSF161098">
    <property type="entry name" value="MetI-like"/>
    <property type="match status" value="1"/>
</dbReference>
<gene>
    <name evidence="9" type="ORF">D5281_13570</name>
</gene>
<feature type="domain" description="ABC transmembrane type-1" evidence="8">
    <location>
        <begin position="79"/>
        <end position="272"/>
    </location>
</feature>
<keyword evidence="4 7" id="KW-0812">Transmembrane</keyword>
<feature type="transmembrane region" description="Helical" evidence="7">
    <location>
        <begin position="251"/>
        <end position="272"/>
    </location>
</feature>
<evidence type="ECO:0000313" key="10">
    <source>
        <dbReference type="Proteomes" id="UP001154420"/>
    </source>
</evidence>
<feature type="transmembrane region" description="Helical" evidence="7">
    <location>
        <begin position="83"/>
        <end position="105"/>
    </location>
</feature>
<dbReference type="PANTHER" id="PTHR43744:SF8">
    <property type="entry name" value="SN-GLYCEROL-3-PHOSPHATE TRANSPORT SYSTEM PERMEASE PROTEIN UGPE"/>
    <property type="match status" value="1"/>
</dbReference>
<comment type="similarity">
    <text evidence="7">Belongs to the binding-protein-dependent transport system permease family.</text>
</comment>
<comment type="caution">
    <text evidence="9">The sequence shown here is derived from an EMBL/GenBank/DDBJ whole genome shotgun (WGS) entry which is preliminary data.</text>
</comment>
<dbReference type="AlphaFoldDB" id="A0A9X5GSX5"/>
<evidence type="ECO:0000313" key="9">
    <source>
        <dbReference type="EMBL" id="NBJ93594.1"/>
    </source>
</evidence>
<keyword evidence="6 7" id="KW-0472">Membrane</keyword>
<dbReference type="InterPro" id="IPR000515">
    <property type="entry name" value="MetI-like"/>
</dbReference>
<dbReference type="RefSeq" id="WP_160560668.1">
    <property type="nucleotide sequence ID" value="NZ_QZDT01000021.1"/>
</dbReference>
<dbReference type="GO" id="GO:0005886">
    <property type="term" value="C:plasma membrane"/>
    <property type="evidence" value="ECO:0007669"/>
    <property type="project" value="UniProtKB-SubCell"/>
</dbReference>
<dbReference type="PROSITE" id="PS50928">
    <property type="entry name" value="ABC_TM1"/>
    <property type="match status" value="1"/>
</dbReference>
<evidence type="ECO:0000256" key="6">
    <source>
        <dbReference type="ARBA" id="ARBA00023136"/>
    </source>
</evidence>
<reference evidence="9" key="1">
    <citation type="submission" date="2018-09" db="EMBL/GenBank/DDBJ databases">
        <title>Murine metabolic-syndrome-specific gut microbial biobank.</title>
        <authorList>
            <person name="Liu C."/>
        </authorList>
    </citation>
    <scope>NUCLEOTIDE SEQUENCE</scope>
    <source>
        <strain evidence="9">D42-62</strain>
    </source>
</reference>
<evidence type="ECO:0000259" key="8">
    <source>
        <dbReference type="PROSITE" id="PS50928"/>
    </source>
</evidence>
<feature type="transmembrane region" description="Helical" evidence="7">
    <location>
        <begin position="20"/>
        <end position="42"/>
    </location>
</feature>
<sequence length="286" mass="31860">MDDLNEKAARNRKIRHAVSIVILIVLFVCFIFPFILVVINVFKTKADITSDPLALVGSHGFTLQNFPEAMKKMDFWRSFGNSAFITIISTILTILLASMAAYVIVRNKWKACGALFGMMIASMVIPFQVLMIPLVSLYGGVFGILNHRATLIFMHVGFSVSMATFMFHGAIHTNVPIALEEAGTIDGCSRWQIYWKIVFPLLKPTIATVAIIDAMAFWNDYLLPSLVLARKELYTIPIATQVFYGTYSTDIGLVMAALLLAMLPILILYMFLQRYIVEGVTSGAVK</sequence>
<dbReference type="PANTHER" id="PTHR43744">
    <property type="entry name" value="ABC TRANSPORTER PERMEASE PROTEIN MG189-RELATED-RELATED"/>
    <property type="match status" value="1"/>
</dbReference>
<evidence type="ECO:0000256" key="1">
    <source>
        <dbReference type="ARBA" id="ARBA00004651"/>
    </source>
</evidence>
<feature type="transmembrane region" description="Helical" evidence="7">
    <location>
        <begin position="152"/>
        <end position="172"/>
    </location>
</feature>
<evidence type="ECO:0000256" key="2">
    <source>
        <dbReference type="ARBA" id="ARBA00022448"/>
    </source>
</evidence>
<keyword evidence="5 7" id="KW-1133">Transmembrane helix</keyword>
<feature type="transmembrane region" description="Helical" evidence="7">
    <location>
        <begin position="193"/>
        <end position="218"/>
    </location>
</feature>
<dbReference type="CDD" id="cd06261">
    <property type="entry name" value="TM_PBP2"/>
    <property type="match status" value="1"/>
</dbReference>
<feature type="transmembrane region" description="Helical" evidence="7">
    <location>
        <begin position="112"/>
        <end position="132"/>
    </location>
</feature>
<keyword evidence="10" id="KW-1185">Reference proteome</keyword>
<dbReference type="Proteomes" id="UP001154420">
    <property type="component" value="Unassembled WGS sequence"/>
</dbReference>
<dbReference type="Pfam" id="PF00528">
    <property type="entry name" value="BPD_transp_1"/>
    <property type="match status" value="1"/>
</dbReference>
<keyword evidence="2 7" id="KW-0813">Transport</keyword>
<dbReference type="Gene3D" id="1.10.3720.10">
    <property type="entry name" value="MetI-like"/>
    <property type="match status" value="1"/>
</dbReference>
<name>A0A9X5GSX5_9FIRM</name>
<keyword evidence="3" id="KW-1003">Cell membrane</keyword>
<protein>
    <submittedName>
        <fullName evidence="9">Carbohydrate ABC transporter permease</fullName>
    </submittedName>
</protein>
<evidence type="ECO:0000256" key="5">
    <source>
        <dbReference type="ARBA" id="ARBA00022989"/>
    </source>
</evidence>
<evidence type="ECO:0000256" key="4">
    <source>
        <dbReference type="ARBA" id="ARBA00022692"/>
    </source>
</evidence>
<evidence type="ECO:0000256" key="7">
    <source>
        <dbReference type="RuleBase" id="RU363032"/>
    </source>
</evidence>
<dbReference type="OrthoDB" id="9772609at2"/>
<dbReference type="EMBL" id="QZDT01000021">
    <property type="protein sequence ID" value="NBJ93594.1"/>
    <property type="molecule type" value="Genomic_DNA"/>
</dbReference>
<comment type="subcellular location">
    <subcellularLocation>
        <location evidence="1 7">Cell membrane</location>
        <topology evidence="1 7">Multi-pass membrane protein</topology>
    </subcellularLocation>
</comment>
<organism evidence="9 10">
    <name type="scientific">Parablautia muri</name>
    <dbReference type="NCBI Taxonomy" id="2320879"/>
    <lineage>
        <taxon>Bacteria</taxon>
        <taxon>Bacillati</taxon>
        <taxon>Bacillota</taxon>
        <taxon>Clostridia</taxon>
        <taxon>Lachnospirales</taxon>
        <taxon>Lachnospiraceae</taxon>
        <taxon>Parablautia</taxon>
    </lineage>
</organism>